<keyword evidence="9 10" id="KW-0472">Membrane</keyword>
<sequence>MSAVLTGLPVRRRAQLRLVPWWARVLAVFVLTRIVTTVIMLQFAANQQANSWTGPSPAYVDFATMWDGRWYEIIATAGYPTELPVTEAGEIGENAWAFMPLYPVVVRLLMVLTGLGWATAGVAVSVICAAVACLVLYRLMRHSLSESQSLVAVLFFCVAPTSPMLQIAYAESMAMMLTAIVLLLLVRRRYAWVFPVVLALGLTRPSGLAFAAAMGLYVVYRLVRRAKEPFPRADAVPAVALTVWGLVVGFLWPAVAWAVTGSPTAYTDTELAWRASYIGYQELFPFTSWFQGGAWWGGWWFGAPMLGIALVVVLVLLFVGVLASPWMRRLDLFSRAWVAGYGVYLFAFFFPQSSTFRLLGPMFPLVGALAVPRSPLFRSALVLVSIAGQIGWITIGWAVDGYDWTPP</sequence>
<evidence type="ECO:0000256" key="6">
    <source>
        <dbReference type="ARBA" id="ARBA00022692"/>
    </source>
</evidence>
<evidence type="ECO:0008006" key="13">
    <source>
        <dbReference type="Google" id="ProtNLM"/>
    </source>
</evidence>
<evidence type="ECO:0000256" key="3">
    <source>
        <dbReference type="ARBA" id="ARBA00022502"/>
    </source>
</evidence>
<evidence type="ECO:0000256" key="8">
    <source>
        <dbReference type="ARBA" id="ARBA00022989"/>
    </source>
</evidence>
<dbReference type="UniPathway" id="UPA00196"/>
<evidence type="ECO:0000256" key="4">
    <source>
        <dbReference type="ARBA" id="ARBA00022676"/>
    </source>
</evidence>
<feature type="transmembrane region" description="Helical" evidence="10">
    <location>
        <begin position="235"/>
        <end position="259"/>
    </location>
</feature>
<evidence type="ECO:0000256" key="2">
    <source>
        <dbReference type="ARBA" id="ARBA00004687"/>
    </source>
</evidence>
<evidence type="ECO:0000256" key="7">
    <source>
        <dbReference type="ARBA" id="ARBA00022824"/>
    </source>
</evidence>
<dbReference type="KEGG" id="rfs:C1I64_03100"/>
<feature type="transmembrane region" description="Helical" evidence="10">
    <location>
        <begin position="332"/>
        <end position="350"/>
    </location>
</feature>
<feature type="transmembrane region" description="Helical" evidence="10">
    <location>
        <begin position="21"/>
        <end position="45"/>
    </location>
</feature>
<name>A0A3T0SXM6_9MICO</name>
<dbReference type="Proteomes" id="UP000285317">
    <property type="component" value="Chromosome"/>
</dbReference>
<evidence type="ECO:0000256" key="5">
    <source>
        <dbReference type="ARBA" id="ARBA00022679"/>
    </source>
</evidence>
<evidence type="ECO:0000256" key="1">
    <source>
        <dbReference type="ARBA" id="ARBA00004477"/>
    </source>
</evidence>
<dbReference type="InterPro" id="IPR007315">
    <property type="entry name" value="PIG-V/Gpi18"/>
</dbReference>
<dbReference type="GO" id="GO:0016020">
    <property type="term" value="C:membrane"/>
    <property type="evidence" value="ECO:0007669"/>
    <property type="project" value="GOC"/>
</dbReference>
<keyword evidence="6 10" id="KW-0812">Transmembrane</keyword>
<comment type="pathway">
    <text evidence="2">Glycolipid biosynthesis; glycosylphosphatidylinositol-anchor biosynthesis.</text>
</comment>
<keyword evidence="7" id="KW-0256">Endoplasmic reticulum</keyword>
<dbReference type="GO" id="GO:0004376">
    <property type="term" value="F:GPI mannosyltransferase activity"/>
    <property type="evidence" value="ECO:0007669"/>
    <property type="project" value="InterPro"/>
</dbReference>
<dbReference type="PANTHER" id="PTHR12468:SF2">
    <property type="entry name" value="GPI MANNOSYLTRANSFERASE 2"/>
    <property type="match status" value="1"/>
</dbReference>
<keyword evidence="4" id="KW-0328">Glycosyltransferase</keyword>
<dbReference type="RefSeq" id="WP_127886168.1">
    <property type="nucleotide sequence ID" value="NZ_CP028137.1"/>
</dbReference>
<evidence type="ECO:0000256" key="10">
    <source>
        <dbReference type="SAM" id="Phobius"/>
    </source>
</evidence>
<organism evidence="11 12">
    <name type="scientific">Rathayibacter festucae DSM 15932</name>
    <dbReference type="NCBI Taxonomy" id="1328866"/>
    <lineage>
        <taxon>Bacteria</taxon>
        <taxon>Bacillati</taxon>
        <taxon>Actinomycetota</taxon>
        <taxon>Actinomycetes</taxon>
        <taxon>Micrococcales</taxon>
        <taxon>Microbacteriaceae</taxon>
        <taxon>Rathayibacter</taxon>
    </lineage>
</organism>
<feature type="transmembrane region" description="Helical" evidence="10">
    <location>
        <begin position="379"/>
        <end position="399"/>
    </location>
</feature>
<dbReference type="GO" id="GO:0006506">
    <property type="term" value="P:GPI anchor biosynthetic process"/>
    <property type="evidence" value="ECO:0007669"/>
    <property type="project" value="UniProtKB-UniPathway"/>
</dbReference>
<comment type="subcellular location">
    <subcellularLocation>
        <location evidence="1">Endoplasmic reticulum membrane</location>
        <topology evidence="1">Multi-pass membrane protein</topology>
    </subcellularLocation>
</comment>
<feature type="transmembrane region" description="Helical" evidence="10">
    <location>
        <begin position="190"/>
        <end position="223"/>
    </location>
</feature>
<dbReference type="EMBL" id="CP028137">
    <property type="protein sequence ID" value="AZZ51128.1"/>
    <property type="molecule type" value="Genomic_DNA"/>
</dbReference>
<proteinExistence type="predicted"/>
<dbReference type="GO" id="GO:0031501">
    <property type="term" value="C:mannosyltransferase complex"/>
    <property type="evidence" value="ECO:0007669"/>
    <property type="project" value="TreeGrafter"/>
</dbReference>
<evidence type="ECO:0000313" key="11">
    <source>
        <dbReference type="EMBL" id="AZZ51128.1"/>
    </source>
</evidence>
<reference evidence="11 12" key="1">
    <citation type="submission" date="2018-03" db="EMBL/GenBank/DDBJ databases">
        <title>Bacteriophage NCPPB3778 and a type I-E CRISPR drive the evolution of the US Biological Select Agent, Rathayibacter toxicus.</title>
        <authorList>
            <person name="Davis E.W.II."/>
            <person name="Tabima J.F."/>
            <person name="Weisberg A.J."/>
            <person name="Dantas Lopes L."/>
            <person name="Wiseman M.S."/>
            <person name="Wiseman M.S."/>
            <person name="Pupko T."/>
            <person name="Belcher M.S."/>
            <person name="Sechler A.J."/>
            <person name="Tancos M.A."/>
            <person name="Schroeder B.K."/>
            <person name="Murray T.D."/>
            <person name="Luster D.G."/>
            <person name="Schneider W.L."/>
            <person name="Rogers E."/>
            <person name="Andreote F.D."/>
            <person name="Grunwald N.J."/>
            <person name="Putnam M.L."/>
            <person name="Chang J.H."/>
        </authorList>
    </citation>
    <scope>NUCLEOTIDE SEQUENCE [LARGE SCALE GENOMIC DNA]</scope>
    <source>
        <strain evidence="11 12">DSM 15932</strain>
    </source>
</reference>
<feature type="transmembrane region" description="Helical" evidence="10">
    <location>
        <begin position="299"/>
        <end position="320"/>
    </location>
</feature>
<keyword evidence="8 10" id="KW-1133">Transmembrane helix</keyword>
<evidence type="ECO:0000313" key="12">
    <source>
        <dbReference type="Proteomes" id="UP000285317"/>
    </source>
</evidence>
<protein>
    <recommendedName>
        <fullName evidence="13">Glycosyltransferase RgtA/B/C/D-like domain-containing protein</fullName>
    </recommendedName>
</protein>
<dbReference type="PANTHER" id="PTHR12468">
    <property type="entry name" value="GPI MANNOSYLTRANSFERASE 2"/>
    <property type="match status" value="1"/>
</dbReference>
<evidence type="ECO:0000256" key="9">
    <source>
        <dbReference type="ARBA" id="ARBA00023136"/>
    </source>
</evidence>
<dbReference type="AlphaFoldDB" id="A0A3T0SXM6"/>
<gene>
    <name evidence="11" type="ORF">C1I64_03100</name>
</gene>
<feature type="transmembrane region" description="Helical" evidence="10">
    <location>
        <begin position="149"/>
        <end position="170"/>
    </location>
</feature>
<dbReference type="GO" id="GO:0000009">
    <property type="term" value="F:alpha-1,6-mannosyltransferase activity"/>
    <property type="evidence" value="ECO:0007669"/>
    <property type="project" value="InterPro"/>
</dbReference>
<accession>A0A3T0SXM6</accession>
<feature type="transmembrane region" description="Helical" evidence="10">
    <location>
        <begin position="108"/>
        <end position="137"/>
    </location>
</feature>
<keyword evidence="3" id="KW-0337">GPI-anchor biosynthesis</keyword>
<keyword evidence="5" id="KW-0808">Transferase</keyword>